<comment type="caution">
    <text evidence="1">The sequence shown here is derived from an EMBL/GenBank/DDBJ whole genome shotgun (WGS) entry which is preliminary data.</text>
</comment>
<name>A0A7J7UDC6_MYOMY</name>
<reference evidence="1 2" key="1">
    <citation type="journal article" date="2020" name="Nature">
        <title>Six reference-quality genomes reveal evolution of bat adaptations.</title>
        <authorList>
            <person name="Jebb D."/>
            <person name="Huang Z."/>
            <person name="Pippel M."/>
            <person name="Hughes G.M."/>
            <person name="Lavrichenko K."/>
            <person name="Devanna P."/>
            <person name="Winkler S."/>
            <person name="Jermiin L.S."/>
            <person name="Skirmuntt E.C."/>
            <person name="Katzourakis A."/>
            <person name="Burkitt-Gray L."/>
            <person name="Ray D.A."/>
            <person name="Sullivan K.A.M."/>
            <person name="Roscito J.G."/>
            <person name="Kirilenko B.M."/>
            <person name="Davalos L.M."/>
            <person name="Corthals A.P."/>
            <person name="Power M.L."/>
            <person name="Jones G."/>
            <person name="Ransome R.D."/>
            <person name="Dechmann D.K.N."/>
            <person name="Locatelli A.G."/>
            <person name="Puechmaille S.J."/>
            <person name="Fedrigo O."/>
            <person name="Jarvis E.D."/>
            <person name="Hiller M."/>
            <person name="Vernes S.C."/>
            <person name="Myers E.W."/>
            <person name="Teeling E.C."/>
        </authorList>
    </citation>
    <scope>NUCLEOTIDE SEQUENCE [LARGE SCALE GENOMIC DNA]</scope>
    <source>
        <strain evidence="1">MMyoMyo1</strain>
        <tissue evidence="1">Flight muscle</tissue>
    </source>
</reference>
<evidence type="ECO:0000313" key="1">
    <source>
        <dbReference type="EMBL" id="KAF6310766.1"/>
    </source>
</evidence>
<proteinExistence type="predicted"/>
<organism evidence="1 2">
    <name type="scientific">Myotis myotis</name>
    <name type="common">Greater mouse-eared bat</name>
    <name type="synonym">Vespertilio myotis</name>
    <dbReference type="NCBI Taxonomy" id="51298"/>
    <lineage>
        <taxon>Eukaryota</taxon>
        <taxon>Metazoa</taxon>
        <taxon>Chordata</taxon>
        <taxon>Craniata</taxon>
        <taxon>Vertebrata</taxon>
        <taxon>Euteleostomi</taxon>
        <taxon>Mammalia</taxon>
        <taxon>Eutheria</taxon>
        <taxon>Laurasiatheria</taxon>
        <taxon>Chiroptera</taxon>
        <taxon>Yangochiroptera</taxon>
        <taxon>Vespertilionidae</taxon>
        <taxon>Myotis</taxon>
    </lineage>
</organism>
<protein>
    <submittedName>
        <fullName evidence="1">Uncharacterized protein</fullName>
    </submittedName>
</protein>
<dbReference type="Proteomes" id="UP000527355">
    <property type="component" value="Unassembled WGS sequence"/>
</dbReference>
<accession>A0A7J7UDC6</accession>
<keyword evidence="2" id="KW-1185">Reference proteome</keyword>
<gene>
    <name evidence="1" type="ORF">mMyoMyo1_008810</name>
</gene>
<dbReference type="EMBL" id="JABWUV010000013">
    <property type="protein sequence ID" value="KAF6310766.1"/>
    <property type="molecule type" value="Genomic_DNA"/>
</dbReference>
<sequence>MYALWWKYSNKQKTVFLKKACSCPAAVAQGLSINLRTRVIGSIPDRWGTCPRCGLDPQEGVRLGFLLSLLSSWSPLLPSSPTAQPPGFPRITRCILQAQGLGPAVPRTWTAPQSPSVWPPLHSGPSDPLSCPTFVHSRYQSFTYHPLTALSSSPRT</sequence>
<evidence type="ECO:0000313" key="2">
    <source>
        <dbReference type="Proteomes" id="UP000527355"/>
    </source>
</evidence>
<dbReference type="AlphaFoldDB" id="A0A7J7UDC6"/>